<evidence type="ECO:0000256" key="2">
    <source>
        <dbReference type="ARBA" id="ARBA00023152"/>
    </source>
</evidence>
<dbReference type="RefSeq" id="WP_140031421.1">
    <property type="nucleotide sequence ID" value="NZ_CP137845.1"/>
</dbReference>
<dbReference type="Proteomes" id="UP001303601">
    <property type="component" value="Chromosome"/>
</dbReference>
<name>A0ABZ0PAV4_9BACT</name>
<evidence type="ECO:0000256" key="1">
    <source>
        <dbReference type="ARBA" id="ARBA00022432"/>
    </source>
</evidence>
<dbReference type="EMBL" id="CP137845">
    <property type="protein sequence ID" value="WPB54036.1"/>
    <property type="molecule type" value="Genomic_DNA"/>
</dbReference>
<accession>A0ABZ0PAV4</accession>
<keyword evidence="1" id="KW-0312">Gluconeogenesis</keyword>
<dbReference type="PANTHER" id="PTHR11469:SF1">
    <property type="entry name" value="GLUCOSE-6-PHOSPHATE ISOMERASE"/>
    <property type="match status" value="1"/>
</dbReference>
<gene>
    <name evidence="4" type="ORF">R9B83_00460</name>
</gene>
<dbReference type="PANTHER" id="PTHR11469">
    <property type="entry name" value="GLUCOSE-6-PHOSPHATE ISOMERASE"/>
    <property type="match status" value="1"/>
</dbReference>
<protein>
    <submittedName>
        <fullName evidence="4">Glucose-6-phosphate isomerase</fullName>
    </submittedName>
</protein>
<keyword evidence="3 4" id="KW-0413">Isomerase</keyword>
<dbReference type="InterPro" id="IPR046348">
    <property type="entry name" value="SIS_dom_sf"/>
</dbReference>
<dbReference type="PROSITE" id="PS51463">
    <property type="entry name" value="P_GLUCOSE_ISOMERASE_3"/>
    <property type="match status" value="1"/>
</dbReference>
<keyword evidence="2" id="KW-0324">Glycolysis</keyword>
<dbReference type="Gene3D" id="3.40.50.10490">
    <property type="entry name" value="Glucose-6-phosphate isomerase like protein, domain 1"/>
    <property type="match status" value="2"/>
</dbReference>
<proteinExistence type="predicted"/>
<dbReference type="GeneID" id="94493337"/>
<keyword evidence="5" id="KW-1185">Reference proteome</keyword>
<evidence type="ECO:0000313" key="5">
    <source>
        <dbReference type="Proteomes" id="UP001303601"/>
    </source>
</evidence>
<dbReference type="SUPFAM" id="SSF53697">
    <property type="entry name" value="SIS domain"/>
    <property type="match status" value="1"/>
</dbReference>
<evidence type="ECO:0000313" key="4">
    <source>
        <dbReference type="EMBL" id="WPB54036.1"/>
    </source>
</evidence>
<sequence>MGNSNRIFVDTSFALKEGTIDKYEEEVLRIQKLISSKNAIGHQNLGFLNVYANTVNKEINSIRKIKDWLIAENIEFLVTIAPQHICLQAESLIEYLYGRAYYSSNHPVKVIFVNECINSREIAHLAKFLETKNFAINVISHSGESIETLLIFRELKAILHKLLGKATAKKYIFITTNNNYGKLFNEARVNNYRQFVLLDNSTEKFLNYSAAILFPLACAGIDIEKYLSGALMANNYYAKTPLKKNPAYQYAVSRYILSKNNFNLENLNVFSAANFKLARLYQMYLGETTLKANGGIYVVSNLQPADNKSFSENNTASPFKMFDTTIIIETPRIDYKISAFEDDDEGLNSYAKLTYNTIEKAAIKTMIENHVLTYKIPNIKITITDDSNEETLGWIIAFIHHASIMSAYLRDVNPFINQGVESYNTNLLKNLTELIGGNND</sequence>
<organism evidence="4 5">
    <name type="scientific">Metamycoplasma equirhinis</name>
    <dbReference type="NCBI Taxonomy" id="92402"/>
    <lineage>
        <taxon>Bacteria</taxon>
        <taxon>Bacillati</taxon>
        <taxon>Mycoplasmatota</taxon>
        <taxon>Mycoplasmoidales</taxon>
        <taxon>Metamycoplasmataceae</taxon>
        <taxon>Metamycoplasma</taxon>
    </lineage>
</organism>
<evidence type="ECO:0000256" key="3">
    <source>
        <dbReference type="ARBA" id="ARBA00023235"/>
    </source>
</evidence>
<dbReference type="InterPro" id="IPR001672">
    <property type="entry name" value="G6P_Isomerase"/>
</dbReference>
<dbReference type="GO" id="GO:0016853">
    <property type="term" value="F:isomerase activity"/>
    <property type="evidence" value="ECO:0007669"/>
    <property type="project" value="UniProtKB-KW"/>
</dbReference>
<reference evidence="4" key="1">
    <citation type="submission" date="2023-11" db="EMBL/GenBank/DDBJ databases">
        <title>Completed genome sequence of Mycoplasma equirhinis type strain M432/72.</title>
        <authorList>
            <person name="Spergser J."/>
        </authorList>
    </citation>
    <scope>NUCLEOTIDE SEQUENCE [LARGE SCALE GENOMIC DNA]</scope>
    <source>
        <strain evidence="4">M432/72</strain>
    </source>
</reference>